<dbReference type="Pfam" id="PF00805">
    <property type="entry name" value="Pentapeptide"/>
    <property type="match status" value="1"/>
</dbReference>
<dbReference type="SUPFAM" id="SSF141571">
    <property type="entry name" value="Pentapeptide repeat-like"/>
    <property type="match status" value="1"/>
</dbReference>
<accession>A0A3E2NEF9</accession>
<evidence type="ECO:0000313" key="2">
    <source>
        <dbReference type="Proteomes" id="UP000260680"/>
    </source>
</evidence>
<sequence>MDLITNLQKYTEYSLGKTKEKCSLIYQDVTINNIDFSPYDLNNSSFLEITFNNCDFSKVYLSGASLCGSIFNQRAGG</sequence>
<comment type="caution">
    <text evidence="1">The sequence shown here is derived from an EMBL/GenBank/DDBJ whole genome shotgun (WGS) entry which is preliminary data.</text>
</comment>
<gene>
    <name evidence="1" type="ORF">DS742_08500</name>
</gene>
<dbReference type="OrthoDB" id="9798656at2"/>
<dbReference type="AlphaFoldDB" id="A0A3E2NEF9"/>
<dbReference type="Gene3D" id="2.160.20.80">
    <property type="entry name" value="E3 ubiquitin-protein ligase SopA"/>
    <property type="match status" value="1"/>
</dbReference>
<dbReference type="RefSeq" id="WP_117416569.1">
    <property type="nucleotide sequence ID" value="NZ_QOHO01000025.1"/>
</dbReference>
<dbReference type="InterPro" id="IPR001646">
    <property type="entry name" value="5peptide_repeat"/>
</dbReference>
<organism evidence="1 2">
    <name type="scientific">Lacrimispora amygdalina</name>
    <dbReference type="NCBI Taxonomy" id="253257"/>
    <lineage>
        <taxon>Bacteria</taxon>
        <taxon>Bacillati</taxon>
        <taxon>Bacillota</taxon>
        <taxon>Clostridia</taxon>
        <taxon>Lachnospirales</taxon>
        <taxon>Lachnospiraceae</taxon>
        <taxon>Lacrimispora</taxon>
    </lineage>
</organism>
<evidence type="ECO:0008006" key="3">
    <source>
        <dbReference type="Google" id="ProtNLM"/>
    </source>
</evidence>
<reference evidence="1 2" key="1">
    <citation type="submission" date="2018-07" db="EMBL/GenBank/DDBJ databases">
        <title>New species, Clostridium PI-S10-A1B.</title>
        <authorList>
            <person name="Krishna G."/>
            <person name="Summeta K."/>
            <person name="Shikha S."/>
            <person name="Prabhu P.B."/>
            <person name="Suresh K."/>
        </authorList>
    </citation>
    <scope>NUCLEOTIDE SEQUENCE [LARGE SCALE GENOMIC DNA]</scope>
    <source>
        <strain evidence="1 2">PI-S10-A1B</strain>
    </source>
</reference>
<proteinExistence type="predicted"/>
<name>A0A3E2NEF9_9FIRM</name>
<protein>
    <recommendedName>
        <fullName evidence="3">Pentapeptide repeat-containing protein</fullName>
    </recommendedName>
</protein>
<evidence type="ECO:0000313" key="1">
    <source>
        <dbReference type="EMBL" id="RFZ79260.1"/>
    </source>
</evidence>
<dbReference type="Proteomes" id="UP000260680">
    <property type="component" value="Unassembled WGS sequence"/>
</dbReference>
<dbReference type="EMBL" id="QOHO01000025">
    <property type="protein sequence ID" value="RFZ79260.1"/>
    <property type="molecule type" value="Genomic_DNA"/>
</dbReference>